<sequence length="127" mass="14266">MENEQVQSLTQKEPDNQGEECQRIKEEVENEQNNGAIVVYETGNEEVLPLDVQNDDYTGRMETEVSMDKGDLTTIINKVAVEGDLSPKQISKLKGSHTKTQSAKDTIGNQASIRHSKRTIVKNTKYQ</sequence>
<feature type="region of interest" description="Disordered" evidence="1">
    <location>
        <begin position="92"/>
        <end position="127"/>
    </location>
</feature>
<accession>A0AAV9LS66</accession>
<dbReference type="EMBL" id="JAWPEI010000004">
    <property type="protein sequence ID" value="KAK4728572.1"/>
    <property type="molecule type" value="Genomic_DNA"/>
</dbReference>
<feature type="compositionally biased region" description="Polar residues" evidence="1">
    <location>
        <begin position="98"/>
        <end position="113"/>
    </location>
</feature>
<dbReference type="AlphaFoldDB" id="A0AAV9LS66"/>
<evidence type="ECO:0000313" key="2">
    <source>
        <dbReference type="EMBL" id="KAK4728572.1"/>
    </source>
</evidence>
<proteinExistence type="predicted"/>
<reference evidence="2 3" key="1">
    <citation type="submission" date="2023-10" db="EMBL/GenBank/DDBJ databases">
        <title>Genome-Wide Identification Analysis in wild type Solanum Pinnatisectum Reveals Some Genes Defensing Phytophthora Infestans.</title>
        <authorList>
            <person name="Sun C."/>
        </authorList>
    </citation>
    <scope>NUCLEOTIDE SEQUENCE [LARGE SCALE GENOMIC DNA]</scope>
    <source>
        <strain evidence="2">LQN</strain>
        <tissue evidence="2">Leaf</tissue>
    </source>
</reference>
<dbReference type="Proteomes" id="UP001311915">
    <property type="component" value="Unassembled WGS sequence"/>
</dbReference>
<protein>
    <submittedName>
        <fullName evidence="2">Uncharacterized protein</fullName>
    </submittedName>
</protein>
<keyword evidence="3" id="KW-1185">Reference proteome</keyword>
<name>A0AAV9LS66_9SOLN</name>
<comment type="caution">
    <text evidence="2">The sequence shown here is derived from an EMBL/GenBank/DDBJ whole genome shotgun (WGS) entry which is preliminary data.</text>
</comment>
<feature type="compositionally biased region" description="Polar residues" evidence="1">
    <location>
        <begin position="1"/>
        <end position="11"/>
    </location>
</feature>
<feature type="compositionally biased region" description="Basic and acidic residues" evidence="1">
    <location>
        <begin position="12"/>
        <end position="22"/>
    </location>
</feature>
<evidence type="ECO:0000256" key="1">
    <source>
        <dbReference type="SAM" id="MobiDB-lite"/>
    </source>
</evidence>
<organism evidence="2 3">
    <name type="scientific">Solanum pinnatisectum</name>
    <name type="common">tansyleaf nightshade</name>
    <dbReference type="NCBI Taxonomy" id="50273"/>
    <lineage>
        <taxon>Eukaryota</taxon>
        <taxon>Viridiplantae</taxon>
        <taxon>Streptophyta</taxon>
        <taxon>Embryophyta</taxon>
        <taxon>Tracheophyta</taxon>
        <taxon>Spermatophyta</taxon>
        <taxon>Magnoliopsida</taxon>
        <taxon>eudicotyledons</taxon>
        <taxon>Gunneridae</taxon>
        <taxon>Pentapetalae</taxon>
        <taxon>asterids</taxon>
        <taxon>lamiids</taxon>
        <taxon>Solanales</taxon>
        <taxon>Solanaceae</taxon>
        <taxon>Solanoideae</taxon>
        <taxon>Solaneae</taxon>
        <taxon>Solanum</taxon>
    </lineage>
</organism>
<gene>
    <name evidence="2" type="ORF">R3W88_021560</name>
</gene>
<evidence type="ECO:0000313" key="3">
    <source>
        <dbReference type="Proteomes" id="UP001311915"/>
    </source>
</evidence>
<feature type="region of interest" description="Disordered" evidence="1">
    <location>
        <begin position="1"/>
        <end position="22"/>
    </location>
</feature>